<keyword evidence="1" id="KW-0812">Transmembrane</keyword>
<feature type="transmembrane region" description="Helical" evidence="1">
    <location>
        <begin position="29"/>
        <end position="47"/>
    </location>
</feature>
<gene>
    <name evidence="2" type="ORF">SAMN05444169_6929</name>
</gene>
<evidence type="ECO:0000256" key="1">
    <source>
        <dbReference type="SAM" id="Phobius"/>
    </source>
</evidence>
<evidence type="ECO:0000313" key="2">
    <source>
        <dbReference type="EMBL" id="SHH33280.1"/>
    </source>
</evidence>
<organism evidence="2 3">
    <name type="scientific">Bradyrhizobium erythrophlei</name>
    <dbReference type="NCBI Taxonomy" id="1437360"/>
    <lineage>
        <taxon>Bacteria</taxon>
        <taxon>Pseudomonadati</taxon>
        <taxon>Pseudomonadota</taxon>
        <taxon>Alphaproteobacteria</taxon>
        <taxon>Hyphomicrobiales</taxon>
        <taxon>Nitrobacteraceae</taxon>
        <taxon>Bradyrhizobium</taxon>
    </lineage>
</organism>
<protein>
    <submittedName>
        <fullName evidence="2">Uncharacterized protein</fullName>
    </submittedName>
</protein>
<reference evidence="2 3" key="1">
    <citation type="submission" date="2016-11" db="EMBL/GenBank/DDBJ databases">
        <authorList>
            <person name="Jaros S."/>
            <person name="Januszkiewicz K."/>
            <person name="Wedrychowicz H."/>
        </authorList>
    </citation>
    <scope>NUCLEOTIDE SEQUENCE [LARGE SCALE GENOMIC DNA]</scope>
    <source>
        <strain evidence="2 3">GAS242</strain>
    </source>
</reference>
<keyword evidence="1" id="KW-0472">Membrane</keyword>
<accession>A0A1M5S4B5</accession>
<evidence type="ECO:0000313" key="3">
    <source>
        <dbReference type="Proteomes" id="UP000190675"/>
    </source>
</evidence>
<feature type="transmembrane region" description="Helical" evidence="1">
    <location>
        <begin position="6"/>
        <end position="22"/>
    </location>
</feature>
<dbReference type="AlphaFoldDB" id="A0A1M5S4B5"/>
<keyword evidence="1" id="KW-1133">Transmembrane helix</keyword>
<sequence length="48" mass="5020">MALIVAKIAILAVLVILTFGVFPDRRRGGIIAIATCVAAAFVLHFVAP</sequence>
<dbReference type="EMBL" id="LT670818">
    <property type="protein sequence ID" value="SHH33280.1"/>
    <property type="molecule type" value="Genomic_DNA"/>
</dbReference>
<dbReference type="Proteomes" id="UP000190675">
    <property type="component" value="Chromosome I"/>
</dbReference>
<name>A0A1M5S4B5_9BRAD</name>
<proteinExistence type="predicted"/>